<dbReference type="GO" id="GO:0044732">
    <property type="term" value="C:mitotic spindle pole body"/>
    <property type="evidence" value="ECO:0007669"/>
    <property type="project" value="TreeGrafter"/>
</dbReference>
<dbReference type="Proteomes" id="UP000194127">
    <property type="component" value="Unassembled WGS sequence"/>
</dbReference>
<evidence type="ECO:0000313" key="10">
    <source>
        <dbReference type="Proteomes" id="UP000194127"/>
    </source>
</evidence>
<comment type="subcellular location">
    <subcellularLocation>
        <location evidence="1">Nucleus inner membrane</location>
        <topology evidence="1">Multi-pass membrane protein</topology>
    </subcellularLocation>
</comment>
<dbReference type="PANTHER" id="PTHR28538:SF1">
    <property type="entry name" value="INTEGRAL INNER NUCLEAR MEMBRANE PROTEIN IMA1"/>
    <property type="match status" value="1"/>
</dbReference>
<evidence type="ECO:0000256" key="2">
    <source>
        <dbReference type="ARBA" id="ARBA00022692"/>
    </source>
</evidence>
<dbReference type="GO" id="GO:0071765">
    <property type="term" value="P:nuclear inner membrane organization"/>
    <property type="evidence" value="ECO:0007669"/>
    <property type="project" value="InterPro"/>
</dbReference>
<keyword evidence="5" id="KW-0539">Nucleus</keyword>
<keyword evidence="2 7" id="KW-0812">Transmembrane</keyword>
<dbReference type="AlphaFoldDB" id="A0A1X6NFT6"/>
<dbReference type="GO" id="GO:0034506">
    <property type="term" value="C:chromosome, centromeric core domain"/>
    <property type="evidence" value="ECO:0007669"/>
    <property type="project" value="TreeGrafter"/>
</dbReference>
<keyword evidence="4 7" id="KW-0472">Membrane</keyword>
<feature type="transmembrane region" description="Helical" evidence="7">
    <location>
        <begin position="407"/>
        <end position="426"/>
    </location>
</feature>
<dbReference type="EMBL" id="KZ110591">
    <property type="protein sequence ID" value="OSX67484.1"/>
    <property type="molecule type" value="Genomic_DNA"/>
</dbReference>
<dbReference type="InterPro" id="IPR018617">
    <property type="entry name" value="Ima1_N"/>
</dbReference>
<dbReference type="OrthoDB" id="5966927at2759"/>
<organism evidence="9 10">
    <name type="scientific">Postia placenta MAD-698-R-SB12</name>
    <dbReference type="NCBI Taxonomy" id="670580"/>
    <lineage>
        <taxon>Eukaryota</taxon>
        <taxon>Fungi</taxon>
        <taxon>Dikarya</taxon>
        <taxon>Basidiomycota</taxon>
        <taxon>Agaricomycotina</taxon>
        <taxon>Agaricomycetes</taxon>
        <taxon>Polyporales</taxon>
        <taxon>Adustoporiaceae</taxon>
        <taxon>Rhodonia</taxon>
    </lineage>
</organism>
<keyword evidence="3 7" id="KW-1133">Transmembrane helix</keyword>
<dbReference type="STRING" id="670580.A0A1X6NFT6"/>
<dbReference type="Pfam" id="PF09779">
    <property type="entry name" value="Ima1_N"/>
    <property type="match status" value="1"/>
</dbReference>
<dbReference type="GO" id="GO:0034992">
    <property type="term" value="C:microtubule organizing center attachment site"/>
    <property type="evidence" value="ECO:0007669"/>
    <property type="project" value="TreeGrafter"/>
</dbReference>
<proteinExistence type="predicted"/>
<evidence type="ECO:0000313" key="9">
    <source>
        <dbReference type="EMBL" id="OSX67484.1"/>
    </source>
</evidence>
<dbReference type="InterPro" id="IPR042321">
    <property type="entry name" value="Ima1"/>
</dbReference>
<feature type="transmembrane region" description="Helical" evidence="7">
    <location>
        <begin position="139"/>
        <end position="158"/>
    </location>
</feature>
<dbReference type="GeneID" id="36328857"/>
<name>A0A1X6NFT6_9APHY</name>
<dbReference type="GO" id="GO:0005637">
    <property type="term" value="C:nuclear inner membrane"/>
    <property type="evidence" value="ECO:0007669"/>
    <property type="project" value="UniProtKB-SubCell"/>
</dbReference>
<dbReference type="RefSeq" id="XP_024344278.1">
    <property type="nucleotide sequence ID" value="XM_024483908.1"/>
</dbReference>
<accession>A0A1X6NFT6</accession>
<evidence type="ECO:0000256" key="6">
    <source>
        <dbReference type="SAM" id="MobiDB-lite"/>
    </source>
</evidence>
<reference evidence="9 10" key="1">
    <citation type="submission" date="2017-04" db="EMBL/GenBank/DDBJ databases">
        <title>Genome Sequence of the Model Brown-Rot Fungus Postia placenta SB12.</title>
        <authorList>
            <consortium name="DOE Joint Genome Institute"/>
            <person name="Gaskell J."/>
            <person name="Kersten P."/>
            <person name="Larrondo L.F."/>
            <person name="Canessa P."/>
            <person name="Martinez D."/>
            <person name="Hibbett D."/>
            <person name="Schmoll M."/>
            <person name="Kubicek C.P."/>
            <person name="Martinez A.T."/>
            <person name="Yadav J."/>
            <person name="Master E."/>
            <person name="Magnuson J.K."/>
            <person name="James T."/>
            <person name="Yaver D."/>
            <person name="Berka R."/>
            <person name="Labutti K."/>
            <person name="Lipzen A."/>
            <person name="Aerts A."/>
            <person name="Barry K."/>
            <person name="Henrissat B."/>
            <person name="Blanchette R."/>
            <person name="Grigoriev I."/>
            <person name="Cullen D."/>
        </authorList>
    </citation>
    <scope>NUCLEOTIDE SEQUENCE [LARGE SCALE GENOMIC DNA]</scope>
    <source>
        <strain evidence="9 10">MAD-698-R-SB12</strain>
    </source>
</reference>
<sequence length="437" mass="49884">MYDEKLNSRSFAKRASPRKDRLPTMYGSGLFCHTCRMNQTLLANLLSSYLPPPEDPEYEQRAQTLPEYRRSIEARYPPVCANCAPTIEEEIQRRDHMARTSALNGFLRASKPVKRKVERTQRDKDRLAREIAMWKVRGALWAGCLLFALVGHAAIACAKFPRRIPHSLKLALPVIALISLIWTAWDPTYASLKRAQFQGRMVHQRGKKKYNILQSLAWLTRLITSFTLGVSSFGEPWDKLQLWNDIESRRTRMFSSACLLVEVLPILAPPANISLSKPVFGKPSLVTSLTQPHEADLSNAMDIEDDDESPTGPRDPDAMDWSPIRPLPSRDRPHALNGRSHFGQDEDGDLLRPQRFFAPEEPTGLESLFANTIHLADDEQENAKRQTARAKGRHQHQHRFLRYIPRWPWVVALSVIPLLGVAYKLWADRRESAQTIS</sequence>
<keyword evidence="10" id="KW-1185">Reference proteome</keyword>
<evidence type="ECO:0000259" key="8">
    <source>
        <dbReference type="Pfam" id="PF09779"/>
    </source>
</evidence>
<evidence type="ECO:0000256" key="1">
    <source>
        <dbReference type="ARBA" id="ARBA00004473"/>
    </source>
</evidence>
<evidence type="ECO:0000256" key="7">
    <source>
        <dbReference type="SAM" id="Phobius"/>
    </source>
</evidence>
<feature type="transmembrane region" description="Helical" evidence="7">
    <location>
        <begin position="170"/>
        <end position="192"/>
    </location>
</feature>
<gene>
    <name evidence="9" type="ORF">POSPLADRAFT_1130028</name>
</gene>
<feature type="region of interest" description="Disordered" evidence="6">
    <location>
        <begin position="293"/>
        <end position="349"/>
    </location>
</feature>
<dbReference type="PANTHER" id="PTHR28538">
    <property type="entry name" value="INTEGRAL INNER NUCLEAR MEMBRANE PROTEIN IMA1"/>
    <property type="match status" value="1"/>
</dbReference>
<evidence type="ECO:0000256" key="4">
    <source>
        <dbReference type="ARBA" id="ARBA00023136"/>
    </source>
</evidence>
<evidence type="ECO:0000256" key="3">
    <source>
        <dbReference type="ARBA" id="ARBA00022989"/>
    </source>
</evidence>
<feature type="domain" description="Ima1 N-terminal" evidence="8">
    <location>
        <begin position="1"/>
        <end position="86"/>
    </location>
</feature>
<feature type="transmembrane region" description="Helical" evidence="7">
    <location>
        <begin position="212"/>
        <end position="233"/>
    </location>
</feature>
<protein>
    <recommendedName>
        <fullName evidence="8">Ima1 N-terminal domain-containing protein</fullName>
    </recommendedName>
</protein>
<evidence type="ECO:0000256" key="5">
    <source>
        <dbReference type="ARBA" id="ARBA00023242"/>
    </source>
</evidence>